<comment type="caution">
    <text evidence="1">The sequence shown here is derived from an EMBL/GenBank/DDBJ whole genome shotgun (WGS) entry which is preliminary data.</text>
</comment>
<accession>A0A9N9VM56</accession>
<dbReference type="EMBL" id="CABFNQ020000730">
    <property type="protein sequence ID" value="CAH0027648.1"/>
    <property type="molecule type" value="Genomic_DNA"/>
</dbReference>
<dbReference type="Proteomes" id="UP000696573">
    <property type="component" value="Unassembled WGS sequence"/>
</dbReference>
<dbReference type="AlphaFoldDB" id="A0A9N9VM56"/>
<dbReference type="Gene3D" id="3.30.160.60">
    <property type="entry name" value="Classic Zinc Finger"/>
    <property type="match status" value="1"/>
</dbReference>
<keyword evidence="2" id="KW-1185">Reference proteome</keyword>
<reference evidence="1" key="1">
    <citation type="submission" date="2021-10" db="EMBL/GenBank/DDBJ databases">
        <authorList>
            <person name="Piombo E."/>
        </authorList>
    </citation>
    <scope>NUCLEOTIDE SEQUENCE</scope>
</reference>
<evidence type="ECO:0000313" key="1">
    <source>
        <dbReference type="EMBL" id="CAH0027648.1"/>
    </source>
</evidence>
<protein>
    <recommendedName>
        <fullName evidence="3">C2H2-type domain-containing protein</fullName>
    </recommendedName>
</protein>
<name>A0A9N9VM56_9HYPO</name>
<sequence>MVIQPPVYRRVFFRDTQYSIRLRTIRVFVQRLCCTTISNSISLKCTTLATKKQFLRHRHAVVHSSSRPHYCPHIGCPRGKGGKGFKQKNEMIRHGLIHDSPGYQCPFCPDPAPQYPRPDNLQSYEKSCRKDFPEVVDAGGV</sequence>
<dbReference type="OrthoDB" id="6077919at2759"/>
<evidence type="ECO:0008006" key="3">
    <source>
        <dbReference type="Google" id="ProtNLM"/>
    </source>
</evidence>
<proteinExistence type="predicted"/>
<organism evidence="1 2">
    <name type="scientific">Clonostachys rhizophaga</name>
    <dbReference type="NCBI Taxonomy" id="160324"/>
    <lineage>
        <taxon>Eukaryota</taxon>
        <taxon>Fungi</taxon>
        <taxon>Dikarya</taxon>
        <taxon>Ascomycota</taxon>
        <taxon>Pezizomycotina</taxon>
        <taxon>Sordariomycetes</taxon>
        <taxon>Hypocreomycetidae</taxon>
        <taxon>Hypocreales</taxon>
        <taxon>Bionectriaceae</taxon>
        <taxon>Clonostachys</taxon>
    </lineage>
</organism>
<evidence type="ECO:0000313" key="2">
    <source>
        <dbReference type="Proteomes" id="UP000696573"/>
    </source>
</evidence>
<dbReference type="InterPro" id="IPR036236">
    <property type="entry name" value="Znf_C2H2_sf"/>
</dbReference>
<gene>
    <name evidence="1" type="ORF">CRHIZ90672A_00001614</name>
</gene>
<dbReference type="SUPFAM" id="SSF57667">
    <property type="entry name" value="beta-beta-alpha zinc fingers"/>
    <property type="match status" value="1"/>
</dbReference>